<proteinExistence type="predicted"/>
<dbReference type="InterPro" id="IPR007750">
    <property type="entry name" value="DUF674"/>
</dbReference>
<protein>
    <recommendedName>
        <fullName evidence="4">DUF674 family protein</fullName>
    </recommendedName>
</protein>
<organism evidence="2 3">
    <name type="scientific">Pisum sativum</name>
    <name type="common">Garden pea</name>
    <name type="synonym">Lathyrus oleraceus</name>
    <dbReference type="NCBI Taxonomy" id="3888"/>
    <lineage>
        <taxon>Eukaryota</taxon>
        <taxon>Viridiplantae</taxon>
        <taxon>Streptophyta</taxon>
        <taxon>Embryophyta</taxon>
        <taxon>Tracheophyta</taxon>
        <taxon>Spermatophyta</taxon>
        <taxon>Magnoliopsida</taxon>
        <taxon>eudicotyledons</taxon>
        <taxon>Gunneridae</taxon>
        <taxon>Pentapetalae</taxon>
        <taxon>rosids</taxon>
        <taxon>fabids</taxon>
        <taxon>Fabales</taxon>
        <taxon>Fabaceae</taxon>
        <taxon>Papilionoideae</taxon>
        <taxon>50 kb inversion clade</taxon>
        <taxon>NPAAA clade</taxon>
        <taxon>Hologalegina</taxon>
        <taxon>IRL clade</taxon>
        <taxon>Fabeae</taxon>
        <taxon>Lathyrus</taxon>
    </lineage>
</organism>
<reference evidence="2 3" key="1">
    <citation type="journal article" date="2022" name="Nat. Genet.">
        <title>Improved pea reference genome and pan-genome highlight genomic features and evolutionary characteristics.</title>
        <authorList>
            <person name="Yang T."/>
            <person name="Liu R."/>
            <person name="Luo Y."/>
            <person name="Hu S."/>
            <person name="Wang D."/>
            <person name="Wang C."/>
            <person name="Pandey M.K."/>
            <person name="Ge S."/>
            <person name="Xu Q."/>
            <person name="Li N."/>
            <person name="Li G."/>
            <person name="Huang Y."/>
            <person name="Saxena R.K."/>
            <person name="Ji Y."/>
            <person name="Li M."/>
            <person name="Yan X."/>
            <person name="He Y."/>
            <person name="Liu Y."/>
            <person name="Wang X."/>
            <person name="Xiang C."/>
            <person name="Varshney R.K."/>
            <person name="Ding H."/>
            <person name="Gao S."/>
            <person name="Zong X."/>
        </authorList>
    </citation>
    <scope>NUCLEOTIDE SEQUENCE [LARGE SCALE GENOMIC DNA]</scope>
    <source>
        <strain evidence="2 3">cv. Zhongwan 6</strain>
    </source>
</reference>
<name>A0A9D4Y401_PEA</name>
<dbReference type="PANTHER" id="PTHR33103:SF27">
    <property type="entry name" value="OS04G0594700 PROTEIN"/>
    <property type="match status" value="1"/>
</dbReference>
<evidence type="ECO:0000313" key="3">
    <source>
        <dbReference type="Proteomes" id="UP001058974"/>
    </source>
</evidence>
<dbReference type="PANTHER" id="PTHR33103">
    <property type="entry name" value="OS01G0153900 PROTEIN"/>
    <property type="match status" value="1"/>
</dbReference>
<dbReference type="Gramene" id="Psat3g147880.1">
    <property type="protein sequence ID" value="Psat3g147880.1.cds"/>
    <property type="gene ID" value="Psat3g147880"/>
</dbReference>
<dbReference type="Gramene" id="Psat03G0464200-T1">
    <property type="protein sequence ID" value="KAI5430140.1"/>
    <property type="gene ID" value="KIW84_034642"/>
</dbReference>
<keyword evidence="1" id="KW-0472">Membrane</keyword>
<accession>A0A9D4Y401</accession>
<dbReference type="Gramene" id="PSAT_LOCUS11880_t1">
    <property type="protein sequence ID" value="CAL5191961.1"/>
    <property type="gene ID" value="PSAT_LOCUS11880"/>
</dbReference>
<evidence type="ECO:0008006" key="4">
    <source>
        <dbReference type="Google" id="ProtNLM"/>
    </source>
</evidence>
<dbReference type="Pfam" id="PF05056">
    <property type="entry name" value="DUF674"/>
    <property type="match status" value="1"/>
</dbReference>
<evidence type="ECO:0000256" key="1">
    <source>
        <dbReference type="SAM" id="Phobius"/>
    </source>
</evidence>
<dbReference type="Proteomes" id="UP001058974">
    <property type="component" value="Chromosome 3"/>
</dbReference>
<evidence type="ECO:0000313" key="2">
    <source>
        <dbReference type="EMBL" id="KAI5430140.1"/>
    </source>
</evidence>
<dbReference type="EMBL" id="JAMSHJ010000003">
    <property type="protein sequence ID" value="KAI5430140.1"/>
    <property type="molecule type" value="Genomic_DNA"/>
</dbReference>
<sequence length="507" mass="57147">MEASQLDEQAYSLQLRVMVDRKSNKVLYVEAGKDFVDALFSFLTLPLGTITRLVSNDSNIEAVRVGSLSSLYQSVADLDEQYTCKEMLLNPRNSMEAYCHKLKLNIDDTEPMQYFLCENLACDRNRLSLFVNQKCGCGRVMNREFSLSPKPECLSLENGFVKENATFIISDDLYVMPNVFGSVAHLHQKHKITDFEAIVEQNVEITKKEVVDILKLSLTSKTPLTDFIFKKKHFHVENKNRNQTKFKNAKATSDKRSRQMSVKVVKQKSTGKILFAEAGVDFIDFVFSFQTFPLGGVLHMLEGNSSLECIDNLYKSVAKLSPDMYFVSPNVKEKLYKPHVAAQFEISNQILPIAAASLPSYYYHSYLVKSFYVGAVTTSRKRGGYSEESFVPLKLVDPKFSASGSSVFIVTDDLAVTPMPSFNTISYLNSLNVALLDVEERVVKIGLMEGLSILKASLTSTSALTNGLSNDLKLRMQLWWRLLSWRSVVLIMLVAFAVAGNNKEEKW</sequence>
<gene>
    <name evidence="2" type="ORF">KIW84_034642</name>
</gene>
<keyword evidence="1" id="KW-1133">Transmembrane helix</keyword>
<dbReference type="AlphaFoldDB" id="A0A9D4Y401"/>
<keyword evidence="3" id="KW-1185">Reference proteome</keyword>
<feature type="transmembrane region" description="Helical" evidence="1">
    <location>
        <begin position="478"/>
        <end position="499"/>
    </location>
</feature>
<keyword evidence="1" id="KW-0812">Transmembrane</keyword>
<comment type="caution">
    <text evidence="2">The sequence shown here is derived from an EMBL/GenBank/DDBJ whole genome shotgun (WGS) entry which is preliminary data.</text>
</comment>